<name>A0A1G2I1J7_9BACT</name>
<proteinExistence type="predicted"/>
<reference evidence="1 2" key="1">
    <citation type="journal article" date="2016" name="Nat. Commun.">
        <title>Thousands of microbial genomes shed light on interconnected biogeochemical processes in an aquifer system.</title>
        <authorList>
            <person name="Anantharaman K."/>
            <person name="Brown C.T."/>
            <person name="Hug L.A."/>
            <person name="Sharon I."/>
            <person name="Castelle C.J."/>
            <person name="Probst A.J."/>
            <person name="Thomas B.C."/>
            <person name="Singh A."/>
            <person name="Wilkins M.J."/>
            <person name="Karaoz U."/>
            <person name="Brodie E.L."/>
            <person name="Williams K.H."/>
            <person name="Hubbard S.S."/>
            <person name="Banfield J.F."/>
        </authorList>
    </citation>
    <scope>NUCLEOTIDE SEQUENCE [LARGE SCALE GENOMIC DNA]</scope>
</reference>
<protein>
    <recommendedName>
        <fullName evidence="3">Addiction module toxin RelE</fullName>
    </recommendedName>
</protein>
<dbReference type="Proteomes" id="UP000178820">
    <property type="component" value="Unassembled WGS sequence"/>
</dbReference>
<dbReference type="Pfam" id="PF05973">
    <property type="entry name" value="Gp49"/>
    <property type="match status" value="1"/>
</dbReference>
<dbReference type="EMBL" id="MHOT01000019">
    <property type="protein sequence ID" value="OGZ68635.1"/>
    <property type="molecule type" value="Genomic_DNA"/>
</dbReference>
<accession>A0A1G2I1J7</accession>
<evidence type="ECO:0000313" key="2">
    <source>
        <dbReference type="Proteomes" id="UP000178820"/>
    </source>
</evidence>
<gene>
    <name evidence="1" type="ORF">A3D44_03920</name>
</gene>
<comment type="caution">
    <text evidence="1">The sequence shown here is derived from an EMBL/GenBank/DDBJ whole genome shotgun (WGS) entry which is preliminary data.</text>
</comment>
<dbReference type="InterPro" id="IPR009241">
    <property type="entry name" value="HigB-like"/>
</dbReference>
<evidence type="ECO:0008006" key="3">
    <source>
        <dbReference type="Google" id="ProtNLM"/>
    </source>
</evidence>
<dbReference type="AlphaFoldDB" id="A0A1G2I1J7"/>
<organism evidence="1 2">
    <name type="scientific">Candidatus Staskawiczbacteria bacterium RIFCSPHIGHO2_02_FULL_42_22</name>
    <dbReference type="NCBI Taxonomy" id="1802207"/>
    <lineage>
        <taxon>Bacteria</taxon>
        <taxon>Candidatus Staskawicziibacteriota</taxon>
    </lineage>
</organism>
<dbReference type="STRING" id="1802207.A3D44_03920"/>
<evidence type="ECO:0000313" key="1">
    <source>
        <dbReference type="EMBL" id="OGZ68635.1"/>
    </source>
</evidence>
<sequence length="127" mass="15516">MIYKKEEEYKVKFYEDAKTGRSPVLDYIAHLSDKEETKVFKYINYLKINRGVLDEPYSKHIKGKIRELRVDFSNNRHRIFYFTFINKNIIFLHAFLKKTQKTPPEEIKKAENNYYNVINDYEKHKQK</sequence>